<name>A0AAV4MF54_CAEEX</name>
<keyword evidence="2" id="KW-1185">Reference proteome</keyword>
<proteinExistence type="predicted"/>
<dbReference type="Proteomes" id="UP001054945">
    <property type="component" value="Unassembled WGS sequence"/>
</dbReference>
<reference evidence="1 2" key="1">
    <citation type="submission" date="2021-06" db="EMBL/GenBank/DDBJ databases">
        <title>Caerostris extrusa draft genome.</title>
        <authorList>
            <person name="Kono N."/>
            <person name="Arakawa K."/>
        </authorList>
    </citation>
    <scope>NUCLEOTIDE SEQUENCE [LARGE SCALE GENOMIC DNA]</scope>
</reference>
<organism evidence="1 2">
    <name type="scientific">Caerostris extrusa</name>
    <name type="common">Bark spider</name>
    <name type="synonym">Caerostris bankana</name>
    <dbReference type="NCBI Taxonomy" id="172846"/>
    <lineage>
        <taxon>Eukaryota</taxon>
        <taxon>Metazoa</taxon>
        <taxon>Ecdysozoa</taxon>
        <taxon>Arthropoda</taxon>
        <taxon>Chelicerata</taxon>
        <taxon>Arachnida</taxon>
        <taxon>Araneae</taxon>
        <taxon>Araneomorphae</taxon>
        <taxon>Entelegynae</taxon>
        <taxon>Araneoidea</taxon>
        <taxon>Araneidae</taxon>
        <taxon>Caerostris</taxon>
    </lineage>
</organism>
<gene>
    <name evidence="1" type="ORF">CEXT_113411</name>
</gene>
<evidence type="ECO:0000313" key="2">
    <source>
        <dbReference type="Proteomes" id="UP001054945"/>
    </source>
</evidence>
<comment type="caution">
    <text evidence="1">The sequence shown here is derived from an EMBL/GenBank/DDBJ whole genome shotgun (WGS) entry which is preliminary data.</text>
</comment>
<dbReference type="AlphaFoldDB" id="A0AAV4MF54"/>
<evidence type="ECO:0008006" key="3">
    <source>
        <dbReference type="Google" id="ProtNLM"/>
    </source>
</evidence>
<accession>A0AAV4MF54</accession>
<evidence type="ECO:0000313" key="1">
    <source>
        <dbReference type="EMBL" id="GIX69449.1"/>
    </source>
</evidence>
<sequence>MGRTFRSITCTQTPSQVITKAPAEEYEEEDLIETTTIDEVQDIIDKLKNHQASGPGEISPELIKDGERKLTRVIYEIIILIWESETVPKEWNFGILCPVQKKEMP</sequence>
<protein>
    <recommendedName>
        <fullName evidence="3">Reverse transcriptase</fullName>
    </recommendedName>
</protein>
<dbReference type="EMBL" id="BPLR01002052">
    <property type="protein sequence ID" value="GIX69449.1"/>
    <property type="molecule type" value="Genomic_DNA"/>
</dbReference>